<dbReference type="InterPro" id="IPR019468">
    <property type="entry name" value="AdenyloSucc_lyase_C"/>
</dbReference>
<evidence type="ECO:0000256" key="5">
    <source>
        <dbReference type="ARBA" id="ARBA00017058"/>
    </source>
</evidence>
<evidence type="ECO:0000256" key="12">
    <source>
        <dbReference type="RuleBase" id="RU361172"/>
    </source>
</evidence>
<dbReference type="PANTHER" id="PTHR43172">
    <property type="entry name" value="ADENYLOSUCCINATE LYASE"/>
    <property type="match status" value="1"/>
</dbReference>
<dbReference type="FunFam" id="1.20.200.10:FF:000008">
    <property type="entry name" value="Adenylosuccinate lyase"/>
    <property type="match status" value="1"/>
</dbReference>
<dbReference type="STRING" id="1318466.BN85403580"/>
<keyword evidence="7 12" id="KW-0456">Lyase</keyword>
<accession>U4KP13</accession>
<dbReference type="PROSITE" id="PS00163">
    <property type="entry name" value="FUMARATE_LYASES"/>
    <property type="match status" value="1"/>
</dbReference>
<dbReference type="EC" id="4.3.2.2" evidence="4 11"/>
<dbReference type="Pfam" id="PF00206">
    <property type="entry name" value="Lyase_1"/>
    <property type="match status" value="1"/>
</dbReference>
<sequence length="430" mass="50219">MINRYKRDMMHLIWTDENKFKTFLLIELTASEAFQKLGKIPLEDLIKLKENATFDLERIYELENETKHDVIAFTRAVSESLGDEKKWVHYGLTSTDIVDTANSYLLKQANDIIEKDLYELKEVLKEKALEYKEIPCIGRTHGIHADITSFGLKWALWYDELNRNIERFKYARNEIEVAKLSGAVGNYANTDPFIQEYVAEKLGLKSAHISTQVLQRDRHAFYMQALNLIASLLEKIALEVRHLQRTEVNEVSEYFDKNQKGSSAMPHKKNPITSENITGCARVFRGYVTTFNENIALWHERDISHSSTERIILPDATMLLDYMLNRYTKTLKDLIVRKDKMLLNIYKTHGVIFSQRVLSALIEKGFSREKAYDMVQKVAIKAYEENIDFFDLLIENKILDVLTKKELEDCFTLGYYFKNIEYIYKKVGLI</sequence>
<comment type="pathway">
    <text evidence="2 12">Purine metabolism; AMP biosynthesis via de novo pathway; AMP from IMP: step 2/2.</text>
</comment>
<evidence type="ECO:0000256" key="10">
    <source>
        <dbReference type="ARBA" id="ARBA00049115"/>
    </source>
</evidence>
<evidence type="ECO:0000256" key="3">
    <source>
        <dbReference type="ARBA" id="ARBA00008273"/>
    </source>
</evidence>
<dbReference type="GO" id="GO:0005829">
    <property type="term" value="C:cytosol"/>
    <property type="evidence" value="ECO:0007669"/>
    <property type="project" value="TreeGrafter"/>
</dbReference>
<protein>
    <recommendedName>
        <fullName evidence="5 11">Adenylosuccinate lyase</fullName>
        <shortName evidence="12">ASL</shortName>
        <ecNumber evidence="4 11">4.3.2.2</ecNumber>
    </recommendedName>
    <alternativeName>
        <fullName evidence="9 12">Adenylosuccinase</fullName>
    </alternativeName>
</protein>
<evidence type="ECO:0000313" key="14">
    <source>
        <dbReference type="EMBL" id="CCV63935.1"/>
    </source>
</evidence>
<dbReference type="EMBL" id="FO681347">
    <property type="protein sequence ID" value="CCV63935.1"/>
    <property type="molecule type" value="Genomic_DNA"/>
</dbReference>
<evidence type="ECO:0000259" key="13">
    <source>
        <dbReference type="SMART" id="SM00998"/>
    </source>
</evidence>
<organism evidence="14 15">
    <name type="scientific">Alteracholeplasma palmae (strain ATCC 49389 / J233)</name>
    <name type="common">Acholeplasma palmae</name>
    <dbReference type="NCBI Taxonomy" id="1318466"/>
    <lineage>
        <taxon>Bacteria</taxon>
        <taxon>Bacillati</taxon>
        <taxon>Mycoplasmatota</taxon>
        <taxon>Mollicutes</taxon>
        <taxon>Acholeplasmatales</taxon>
        <taxon>Acholeplasmataceae</taxon>
        <taxon>Acholeplasma</taxon>
    </lineage>
</organism>
<evidence type="ECO:0000256" key="2">
    <source>
        <dbReference type="ARBA" id="ARBA00004734"/>
    </source>
</evidence>
<gene>
    <name evidence="14" type="primary">purB</name>
    <name evidence="14" type="ORF">BN85403580</name>
</gene>
<evidence type="ECO:0000313" key="15">
    <source>
        <dbReference type="Proteomes" id="UP000032740"/>
    </source>
</evidence>
<dbReference type="InterPro" id="IPR000362">
    <property type="entry name" value="Fumarate_lyase_fam"/>
</dbReference>
<dbReference type="PANTHER" id="PTHR43172:SF1">
    <property type="entry name" value="ADENYLOSUCCINATE LYASE"/>
    <property type="match status" value="1"/>
</dbReference>
<dbReference type="Pfam" id="PF10397">
    <property type="entry name" value="ADSL_C"/>
    <property type="match status" value="1"/>
</dbReference>
<evidence type="ECO:0000256" key="11">
    <source>
        <dbReference type="NCBIfam" id="TIGR00928"/>
    </source>
</evidence>
<dbReference type="NCBIfam" id="TIGR00928">
    <property type="entry name" value="purB"/>
    <property type="match status" value="1"/>
</dbReference>
<dbReference type="RefSeq" id="WP_026656563.1">
    <property type="nucleotide sequence ID" value="NC_022538.1"/>
</dbReference>
<proteinExistence type="inferred from homology"/>
<dbReference type="UniPathway" id="UPA00074">
    <property type="reaction ID" value="UER00132"/>
</dbReference>
<feature type="domain" description="Adenylosuccinate lyase C-terminal" evidence="13">
    <location>
        <begin position="349"/>
        <end position="428"/>
    </location>
</feature>
<evidence type="ECO:0000256" key="8">
    <source>
        <dbReference type="ARBA" id="ARBA00024477"/>
    </source>
</evidence>
<dbReference type="SMART" id="SM00998">
    <property type="entry name" value="ADSL_C"/>
    <property type="match status" value="1"/>
</dbReference>
<dbReference type="InterPro" id="IPR020557">
    <property type="entry name" value="Fumarate_lyase_CS"/>
</dbReference>
<dbReference type="GO" id="GO:0004018">
    <property type="term" value="F:N6-(1,2-dicarboxyethyl)AMP AMP-lyase (fumarate-forming) activity"/>
    <property type="evidence" value="ECO:0007669"/>
    <property type="project" value="UniProtKB-UniRule"/>
</dbReference>
<dbReference type="InterPro" id="IPR004769">
    <property type="entry name" value="Pur_lyase"/>
</dbReference>
<dbReference type="CDD" id="cd01360">
    <property type="entry name" value="Adenylsuccinate_lyase_1"/>
    <property type="match status" value="1"/>
</dbReference>
<comment type="similarity">
    <text evidence="3 12">Belongs to the lyase 1 family. Adenylosuccinate lyase subfamily.</text>
</comment>
<dbReference type="UniPathway" id="UPA00075">
    <property type="reaction ID" value="UER00336"/>
</dbReference>
<evidence type="ECO:0000256" key="6">
    <source>
        <dbReference type="ARBA" id="ARBA00022755"/>
    </source>
</evidence>
<dbReference type="InterPro" id="IPR024083">
    <property type="entry name" value="Fumarase/histidase_N"/>
</dbReference>
<keyword evidence="15" id="KW-1185">Reference proteome</keyword>
<evidence type="ECO:0000256" key="7">
    <source>
        <dbReference type="ARBA" id="ARBA00023239"/>
    </source>
</evidence>
<dbReference type="InterPro" id="IPR022761">
    <property type="entry name" value="Fumarate_lyase_N"/>
</dbReference>
<dbReference type="PRINTS" id="PR00149">
    <property type="entry name" value="FUMRATELYASE"/>
</dbReference>
<comment type="catalytic activity">
    <reaction evidence="10">
        <text>N(6)-(1,2-dicarboxyethyl)-AMP = fumarate + AMP</text>
        <dbReference type="Rhea" id="RHEA:16853"/>
        <dbReference type="ChEBI" id="CHEBI:29806"/>
        <dbReference type="ChEBI" id="CHEBI:57567"/>
        <dbReference type="ChEBI" id="CHEBI:456215"/>
        <dbReference type="EC" id="4.3.2.2"/>
    </reaction>
    <physiologicalReaction direction="left-to-right" evidence="10">
        <dbReference type="Rhea" id="RHEA:16854"/>
    </physiologicalReaction>
</comment>
<evidence type="ECO:0000256" key="9">
    <source>
        <dbReference type="ARBA" id="ARBA00030717"/>
    </source>
</evidence>
<dbReference type="Gene3D" id="1.10.40.30">
    <property type="entry name" value="Fumarase/aspartase (C-terminal domain)"/>
    <property type="match status" value="1"/>
</dbReference>
<comment type="pathway">
    <text evidence="1 12">Purine metabolism; IMP biosynthesis via de novo pathway; 5-amino-1-(5-phospho-D-ribosyl)imidazole-4-carboxamide from 5-amino-1-(5-phospho-D-ribosyl)imidazole-4-carboxylate: step 2/2.</text>
</comment>
<dbReference type="OrthoDB" id="9768878at2"/>
<dbReference type="Gene3D" id="1.10.275.10">
    <property type="entry name" value="Fumarase/aspartase (N-terminal domain)"/>
    <property type="match status" value="1"/>
</dbReference>
<evidence type="ECO:0000256" key="4">
    <source>
        <dbReference type="ARBA" id="ARBA00012339"/>
    </source>
</evidence>
<reference evidence="14 15" key="1">
    <citation type="journal article" date="2013" name="J. Mol. Microbiol. Biotechnol.">
        <title>Analysis of the Complete Genomes of Acholeplasma brassicae , A. palmae and A. laidlawii and Their Comparison to the Obligate Parasites from ' Candidatus Phytoplasma'.</title>
        <authorList>
            <person name="Kube M."/>
            <person name="Siewert C."/>
            <person name="Migdoll A.M."/>
            <person name="Duduk B."/>
            <person name="Holz S."/>
            <person name="Rabus R."/>
            <person name="Seemuller E."/>
            <person name="Mitrovic J."/>
            <person name="Muller I."/>
            <person name="Buttner C."/>
            <person name="Reinhardt R."/>
        </authorList>
    </citation>
    <scope>NUCLEOTIDE SEQUENCE [LARGE SCALE GENOMIC DNA]</scope>
    <source>
        <strain evidence="14 15">J233</strain>
    </source>
</reference>
<dbReference type="InterPro" id="IPR008948">
    <property type="entry name" value="L-Aspartase-like"/>
</dbReference>
<dbReference type="AlphaFoldDB" id="U4KP13"/>
<dbReference type="Proteomes" id="UP000032740">
    <property type="component" value="Chromosome"/>
</dbReference>
<dbReference type="Gene3D" id="1.20.200.10">
    <property type="entry name" value="Fumarase/aspartase (Central domain)"/>
    <property type="match status" value="1"/>
</dbReference>
<evidence type="ECO:0000256" key="1">
    <source>
        <dbReference type="ARBA" id="ARBA00004706"/>
    </source>
</evidence>
<dbReference type="KEGG" id="apal:BN85403580"/>
<dbReference type="HOGENOM" id="CLU_030949_0_1_14"/>
<dbReference type="GO" id="GO:0070626">
    <property type="term" value="F:(S)-2-(5-amino-1-(5-phospho-D-ribosyl)imidazole-4-carboxamido) succinate lyase (fumarate-forming) activity"/>
    <property type="evidence" value="ECO:0007669"/>
    <property type="project" value="TreeGrafter"/>
</dbReference>
<keyword evidence="6 12" id="KW-0658">Purine biosynthesis</keyword>
<dbReference type="GO" id="GO:0006189">
    <property type="term" value="P:'de novo' IMP biosynthetic process"/>
    <property type="evidence" value="ECO:0007669"/>
    <property type="project" value="UniProtKB-UniPathway"/>
</dbReference>
<dbReference type="GO" id="GO:0044208">
    <property type="term" value="P:'de novo' AMP biosynthetic process"/>
    <property type="evidence" value="ECO:0007669"/>
    <property type="project" value="UniProtKB-UniPathway"/>
</dbReference>
<comment type="catalytic activity">
    <reaction evidence="8">
        <text>(2S)-2-[5-amino-1-(5-phospho-beta-D-ribosyl)imidazole-4-carboxamido]succinate = 5-amino-1-(5-phospho-beta-D-ribosyl)imidazole-4-carboxamide + fumarate</text>
        <dbReference type="Rhea" id="RHEA:23920"/>
        <dbReference type="ChEBI" id="CHEBI:29806"/>
        <dbReference type="ChEBI" id="CHEBI:58443"/>
        <dbReference type="ChEBI" id="CHEBI:58475"/>
        <dbReference type="EC" id="4.3.2.2"/>
    </reaction>
    <physiologicalReaction direction="left-to-right" evidence="8">
        <dbReference type="Rhea" id="RHEA:23921"/>
    </physiologicalReaction>
</comment>
<dbReference type="SUPFAM" id="SSF48557">
    <property type="entry name" value="L-aspartase-like"/>
    <property type="match status" value="1"/>
</dbReference>
<name>U4KP13_ALTPJ</name>